<dbReference type="EMBL" id="AXCV01000606">
    <property type="protein sequence ID" value="KGO21880.1"/>
    <property type="molecule type" value="Genomic_DNA"/>
</dbReference>
<sequence>MGYFHGYKAYKFVREENNCLPINSFNKIFWIYNFDISLKALLYPEIMR</sequence>
<comment type="caution">
    <text evidence="1">The sequence shown here is derived from an EMBL/GenBank/DDBJ whole genome shotgun (WGS) entry which is preliminary data.</text>
</comment>
<proteinExistence type="predicted"/>
<reference evidence="1 2" key="1">
    <citation type="journal article" date="2014" name="Antonie Van Leeuwenhoek">
        <title>Oenococcus alcoholitolerans sp. nov., a lactic acid bacteria isolated from cachaca and ethanol fermentation processes.</title>
        <authorList>
            <person name="Badotti F."/>
            <person name="Moreira A.P."/>
            <person name="Tonon L.A."/>
            <person name="de Lucena B.T."/>
            <person name="Gomes Fde C."/>
            <person name="Kruger R."/>
            <person name="Thompson C.C."/>
            <person name="de Morais M.A.Jr."/>
            <person name="Rosa C.A."/>
            <person name="Thompson F.L."/>
        </authorList>
    </citation>
    <scope>NUCLEOTIDE SEQUENCE [LARGE SCALE GENOMIC DNA]</scope>
    <source>
        <strain evidence="1 2">UFRJ-M7.2.18</strain>
    </source>
</reference>
<accession>A0ABR4XNP7</accession>
<keyword evidence="2" id="KW-1185">Reference proteome</keyword>
<name>A0ABR4XNP7_9LACO</name>
<dbReference type="Proteomes" id="UP000030023">
    <property type="component" value="Unassembled WGS sequence"/>
</dbReference>
<organism evidence="1 2">
    <name type="scientific">Oenococcus alcoholitolerans</name>
    <dbReference type="NCBI Taxonomy" id="931074"/>
    <lineage>
        <taxon>Bacteria</taxon>
        <taxon>Bacillati</taxon>
        <taxon>Bacillota</taxon>
        <taxon>Bacilli</taxon>
        <taxon>Lactobacillales</taxon>
        <taxon>Lactobacillaceae</taxon>
        <taxon>Oenococcus</taxon>
    </lineage>
</organism>
<gene>
    <name evidence="1" type="ORF">Q757_09725</name>
</gene>
<feature type="non-terminal residue" evidence="1">
    <location>
        <position position="48"/>
    </location>
</feature>
<evidence type="ECO:0000313" key="1">
    <source>
        <dbReference type="EMBL" id="KGO21880.1"/>
    </source>
</evidence>
<protein>
    <submittedName>
        <fullName evidence="1">Uncharacterized protein</fullName>
    </submittedName>
</protein>
<evidence type="ECO:0000313" key="2">
    <source>
        <dbReference type="Proteomes" id="UP000030023"/>
    </source>
</evidence>